<gene>
    <name evidence="1" type="ORF">ABV298_00190</name>
</gene>
<organism evidence="1">
    <name type="scientific">Dyadobacter sp. 676</name>
    <dbReference type="NCBI Taxonomy" id="3088362"/>
    <lineage>
        <taxon>Bacteria</taxon>
        <taxon>Pseudomonadati</taxon>
        <taxon>Bacteroidota</taxon>
        <taxon>Cytophagia</taxon>
        <taxon>Cytophagales</taxon>
        <taxon>Spirosomataceae</taxon>
        <taxon>Dyadobacter</taxon>
    </lineage>
</organism>
<dbReference type="RefSeq" id="WP_353720194.1">
    <property type="nucleotide sequence ID" value="NZ_CP159289.1"/>
</dbReference>
<sequence length="89" mass="9836">MKITLKQKPTAVFGAWEVYPDGTLIGKLKGPGGKEHEVEIYPDRLTEPDLLLAIHADRLSDDWNNIIPAFFAACHLAGVKSLTISTDFE</sequence>
<evidence type="ECO:0000313" key="1">
    <source>
        <dbReference type="EMBL" id="XCH24887.1"/>
    </source>
</evidence>
<dbReference type="AlphaFoldDB" id="A0AAU8FKY1"/>
<name>A0AAU8FKY1_9BACT</name>
<accession>A0AAU8FKY1</accession>
<proteinExistence type="predicted"/>
<reference evidence="1" key="1">
    <citation type="submission" date="2024-06" db="EMBL/GenBank/DDBJ databases">
        <title>Sequencing and assembly of the genome of Dyadobacter sp. strain 676, a symbiont of Cyamopsis tetragonoloba.</title>
        <authorList>
            <person name="Guro P."/>
            <person name="Sazanova A."/>
            <person name="Kuznetsova I."/>
            <person name="Belimov A."/>
            <person name="Safronova V."/>
        </authorList>
    </citation>
    <scope>NUCLEOTIDE SEQUENCE</scope>
    <source>
        <strain evidence="1">676</strain>
    </source>
</reference>
<protein>
    <submittedName>
        <fullName evidence="1">Uncharacterized protein</fullName>
    </submittedName>
</protein>
<dbReference type="EMBL" id="CP159289">
    <property type="protein sequence ID" value="XCH24887.1"/>
    <property type="molecule type" value="Genomic_DNA"/>
</dbReference>